<evidence type="ECO:0000256" key="1">
    <source>
        <dbReference type="SAM" id="Phobius"/>
    </source>
</evidence>
<protein>
    <submittedName>
        <fullName evidence="2">Uncharacterized protein</fullName>
    </submittedName>
</protein>
<evidence type="ECO:0000313" key="2">
    <source>
        <dbReference type="EMBL" id="GIJ63352.1"/>
    </source>
</evidence>
<accession>A0A8J3ZI44</accession>
<feature type="transmembrane region" description="Helical" evidence="1">
    <location>
        <begin position="137"/>
        <end position="159"/>
    </location>
</feature>
<gene>
    <name evidence="2" type="ORF">Vau01_108680</name>
</gene>
<keyword evidence="1" id="KW-0472">Membrane</keyword>
<name>A0A8J3ZI44_9ACTN</name>
<dbReference type="EMBL" id="BOPG01000092">
    <property type="protein sequence ID" value="GIJ63352.1"/>
    <property type="molecule type" value="Genomic_DNA"/>
</dbReference>
<reference evidence="2" key="1">
    <citation type="submission" date="2021-01" db="EMBL/GenBank/DDBJ databases">
        <title>Whole genome shotgun sequence of Virgisporangium aurantiacum NBRC 16421.</title>
        <authorList>
            <person name="Komaki H."/>
            <person name="Tamura T."/>
        </authorList>
    </citation>
    <scope>NUCLEOTIDE SEQUENCE</scope>
    <source>
        <strain evidence="2">NBRC 16421</strain>
    </source>
</reference>
<keyword evidence="1" id="KW-1133">Transmembrane helix</keyword>
<dbReference type="Proteomes" id="UP000612585">
    <property type="component" value="Unassembled WGS sequence"/>
</dbReference>
<keyword evidence="3" id="KW-1185">Reference proteome</keyword>
<organism evidence="2 3">
    <name type="scientific">Virgisporangium aurantiacum</name>
    <dbReference type="NCBI Taxonomy" id="175570"/>
    <lineage>
        <taxon>Bacteria</taxon>
        <taxon>Bacillati</taxon>
        <taxon>Actinomycetota</taxon>
        <taxon>Actinomycetes</taxon>
        <taxon>Micromonosporales</taxon>
        <taxon>Micromonosporaceae</taxon>
        <taxon>Virgisporangium</taxon>
    </lineage>
</organism>
<dbReference type="AlphaFoldDB" id="A0A8J3ZI44"/>
<dbReference type="InterPro" id="IPR047928">
    <property type="entry name" value="Perm_prefix_1"/>
</dbReference>
<dbReference type="NCBIfam" id="NF038403">
    <property type="entry name" value="perm_prefix_1"/>
    <property type="match status" value="1"/>
</dbReference>
<dbReference type="RefSeq" id="WP_204009643.1">
    <property type="nucleotide sequence ID" value="NZ_BOPG01000092.1"/>
</dbReference>
<feature type="transmembrane region" description="Helical" evidence="1">
    <location>
        <begin position="107"/>
        <end position="125"/>
    </location>
</feature>
<sequence length="190" mass="19740">MAGHELIDDYLAELARRLPADAVDELADGLLETWHHRRAAGLPPRDAAQAAIEEFGTADQVVRAFVTHAPGRRTARWLLATGPLVGMLWGIGLVAAQVWTWPVPAEVVAAYAATLAAVVSLLAIAATATGSLRRTQLGAVGGSGLVLLDLTMLATVLLAAPGPAWPMLAAIPASLIRVGLTARTLPVILG</sequence>
<evidence type="ECO:0000313" key="3">
    <source>
        <dbReference type="Proteomes" id="UP000612585"/>
    </source>
</evidence>
<feature type="transmembrane region" description="Helical" evidence="1">
    <location>
        <begin position="77"/>
        <end position="101"/>
    </location>
</feature>
<comment type="caution">
    <text evidence="2">The sequence shown here is derived from an EMBL/GenBank/DDBJ whole genome shotgun (WGS) entry which is preliminary data.</text>
</comment>
<keyword evidence="1" id="KW-0812">Transmembrane</keyword>
<proteinExistence type="predicted"/>